<organism evidence="2 3">
    <name type="scientific">Ferrovibrio xuzhouensis</name>
    <dbReference type="NCBI Taxonomy" id="1576914"/>
    <lineage>
        <taxon>Bacteria</taxon>
        <taxon>Pseudomonadati</taxon>
        <taxon>Pseudomonadota</taxon>
        <taxon>Alphaproteobacteria</taxon>
        <taxon>Rhodospirillales</taxon>
        <taxon>Rhodospirillaceae</taxon>
        <taxon>Ferrovibrio</taxon>
    </lineage>
</organism>
<accession>A0ABV7VBZ2</accession>
<reference evidence="3" key="1">
    <citation type="journal article" date="2019" name="Int. J. Syst. Evol. Microbiol.">
        <title>The Global Catalogue of Microorganisms (GCM) 10K type strain sequencing project: providing services to taxonomists for standard genome sequencing and annotation.</title>
        <authorList>
            <consortium name="The Broad Institute Genomics Platform"/>
            <consortium name="The Broad Institute Genome Sequencing Center for Infectious Disease"/>
            <person name="Wu L."/>
            <person name="Ma J."/>
        </authorList>
    </citation>
    <scope>NUCLEOTIDE SEQUENCE [LARGE SCALE GENOMIC DNA]</scope>
    <source>
        <strain evidence="3">KCTC 42182</strain>
    </source>
</reference>
<feature type="transmembrane region" description="Helical" evidence="1">
    <location>
        <begin position="43"/>
        <end position="63"/>
    </location>
</feature>
<keyword evidence="3" id="KW-1185">Reference proteome</keyword>
<evidence type="ECO:0000256" key="1">
    <source>
        <dbReference type="SAM" id="Phobius"/>
    </source>
</evidence>
<evidence type="ECO:0008006" key="4">
    <source>
        <dbReference type="Google" id="ProtNLM"/>
    </source>
</evidence>
<protein>
    <recommendedName>
        <fullName evidence="4">Mercuric ion transport protein</fullName>
    </recommendedName>
</protein>
<proteinExistence type="predicted"/>
<evidence type="ECO:0000313" key="3">
    <source>
        <dbReference type="Proteomes" id="UP001595711"/>
    </source>
</evidence>
<sequence length="96" mass="9529">MKPVLTLLGLGAACMACCLPVIAPALAGLGLTGIGIAGLGVAALGWAAGLAIGVAFLAAGILWMRRRHAARIMCSQESPLCRQPSGRSPCCGPTTG</sequence>
<evidence type="ECO:0000313" key="2">
    <source>
        <dbReference type="EMBL" id="MFC3674994.1"/>
    </source>
</evidence>
<dbReference type="Proteomes" id="UP001595711">
    <property type="component" value="Unassembled WGS sequence"/>
</dbReference>
<dbReference type="EMBL" id="JBHRYJ010000001">
    <property type="protein sequence ID" value="MFC3674994.1"/>
    <property type="molecule type" value="Genomic_DNA"/>
</dbReference>
<keyword evidence="1" id="KW-1133">Transmembrane helix</keyword>
<keyword evidence="1" id="KW-0472">Membrane</keyword>
<name>A0ABV7VBZ2_9PROT</name>
<keyword evidence="1" id="KW-0812">Transmembrane</keyword>
<gene>
    <name evidence="2" type="ORF">ACFOOQ_05515</name>
</gene>
<comment type="caution">
    <text evidence="2">The sequence shown here is derived from an EMBL/GenBank/DDBJ whole genome shotgun (WGS) entry which is preliminary data.</text>
</comment>
<dbReference type="RefSeq" id="WP_379722723.1">
    <property type="nucleotide sequence ID" value="NZ_JBHRYJ010000001.1"/>
</dbReference>